<sequence>MSSSHQPSLSDALYLGVSGSSKRFVQLPGSVCFGDVVSGGFIACLLAKHALLYASYRTAIQDQADIRSSLVSFYRPVFPHAGLVVLQLDEVSIGKAWSTLRVQLFQDSRAQPAASADFCISRLSISGITLNTGWSLLPPPPEADLEKFPTDSDPRWASYHSQFKDQGARRAFAYIKFFIPTNLPTDITYVEQWVTPGWDCYPSGSRNPLLPEARWTNDLVHFVLDCSLPIMENFHTSADGQRPLGSVEATLKWASLQKEARDVGKPDWRALELDGSLEDGYGDKVFKGSFFYGTLSTSTEIKKRLPNEGVRWLYLRTEAKSIINGRMDSQVLLFDEKMELVAISHHAVQILSGAQKTRKVSSL</sequence>
<gene>
    <name evidence="3" type="ORF">K491DRAFT_769452</name>
</gene>
<dbReference type="InterPro" id="IPR052389">
    <property type="entry name" value="Sec_Metab_Biosynth-Assoc"/>
</dbReference>
<evidence type="ECO:0000259" key="2">
    <source>
        <dbReference type="Pfam" id="PF20789"/>
    </source>
</evidence>
<dbReference type="InterPro" id="IPR049449">
    <property type="entry name" value="TesB_ACOT8-like_N"/>
</dbReference>
<protein>
    <recommendedName>
        <fullName evidence="5">Thioesterase family protein</fullName>
    </recommendedName>
</protein>
<reference evidence="3" key="1">
    <citation type="journal article" date="2020" name="Stud. Mycol.">
        <title>101 Dothideomycetes genomes: a test case for predicting lifestyles and emergence of pathogens.</title>
        <authorList>
            <person name="Haridas S."/>
            <person name="Albert R."/>
            <person name="Binder M."/>
            <person name="Bloem J."/>
            <person name="Labutti K."/>
            <person name="Salamov A."/>
            <person name="Andreopoulos B."/>
            <person name="Baker S."/>
            <person name="Barry K."/>
            <person name="Bills G."/>
            <person name="Bluhm B."/>
            <person name="Cannon C."/>
            <person name="Castanera R."/>
            <person name="Culley D."/>
            <person name="Daum C."/>
            <person name="Ezra D."/>
            <person name="Gonzalez J."/>
            <person name="Henrissat B."/>
            <person name="Kuo A."/>
            <person name="Liang C."/>
            <person name="Lipzen A."/>
            <person name="Lutzoni F."/>
            <person name="Magnuson J."/>
            <person name="Mondo S."/>
            <person name="Nolan M."/>
            <person name="Ohm R."/>
            <person name="Pangilinan J."/>
            <person name="Park H.-J."/>
            <person name="Ramirez L."/>
            <person name="Alfaro M."/>
            <person name="Sun H."/>
            <person name="Tritt A."/>
            <person name="Yoshinaga Y."/>
            <person name="Zwiers L.-H."/>
            <person name="Turgeon B."/>
            <person name="Goodwin S."/>
            <person name="Spatafora J."/>
            <person name="Crous P."/>
            <person name="Grigoriev I."/>
        </authorList>
    </citation>
    <scope>NUCLEOTIDE SEQUENCE</scope>
    <source>
        <strain evidence="3">CBS 122681</strain>
    </source>
</reference>
<dbReference type="OrthoDB" id="2532955at2759"/>
<name>A0A6A6T4I1_9PLEO</name>
<feature type="domain" description="Acyl-CoA thioesterase-like C-terminal" evidence="2">
    <location>
        <begin position="211"/>
        <end position="348"/>
    </location>
</feature>
<accession>A0A6A6T4I1</accession>
<keyword evidence="4" id="KW-1185">Reference proteome</keyword>
<dbReference type="Proteomes" id="UP000799324">
    <property type="component" value="Unassembled WGS sequence"/>
</dbReference>
<dbReference type="PANTHER" id="PTHR38110">
    <property type="entry name" value="CHROMOSOME 23, WHOLE GENOME SHOTGUN SEQUENCE"/>
    <property type="match status" value="1"/>
</dbReference>
<evidence type="ECO:0008006" key="5">
    <source>
        <dbReference type="Google" id="ProtNLM"/>
    </source>
</evidence>
<dbReference type="Gene3D" id="2.40.160.210">
    <property type="entry name" value="Acyl-CoA thioesterase, double hotdog domain"/>
    <property type="match status" value="1"/>
</dbReference>
<dbReference type="Pfam" id="PF13622">
    <property type="entry name" value="4HBT_3"/>
    <property type="match status" value="1"/>
</dbReference>
<proteinExistence type="predicted"/>
<dbReference type="InterPro" id="IPR049450">
    <property type="entry name" value="ACOT8-like_C"/>
</dbReference>
<dbReference type="EMBL" id="MU004381">
    <property type="protein sequence ID" value="KAF2653434.1"/>
    <property type="molecule type" value="Genomic_DNA"/>
</dbReference>
<dbReference type="Pfam" id="PF20789">
    <property type="entry name" value="4HBT_3C"/>
    <property type="match status" value="1"/>
</dbReference>
<evidence type="ECO:0000259" key="1">
    <source>
        <dbReference type="Pfam" id="PF13622"/>
    </source>
</evidence>
<dbReference type="PANTHER" id="PTHR38110:SF1">
    <property type="entry name" value="THIOESTERASE DOMAIN-CONTAINING PROTEIN"/>
    <property type="match status" value="1"/>
</dbReference>
<evidence type="ECO:0000313" key="3">
    <source>
        <dbReference type="EMBL" id="KAF2653434.1"/>
    </source>
</evidence>
<dbReference type="InterPro" id="IPR042171">
    <property type="entry name" value="Acyl-CoA_hotdog"/>
</dbReference>
<evidence type="ECO:0000313" key="4">
    <source>
        <dbReference type="Proteomes" id="UP000799324"/>
    </source>
</evidence>
<organism evidence="3 4">
    <name type="scientific">Lophiostoma macrostomum CBS 122681</name>
    <dbReference type="NCBI Taxonomy" id="1314788"/>
    <lineage>
        <taxon>Eukaryota</taxon>
        <taxon>Fungi</taxon>
        <taxon>Dikarya</taxon>
        <taxon>Ascomycota</taxon>
        <taxon>Pezizomycotina</taxon>
        <taxon>Dothideomycetes</taxon>
        <taxon>Pleosporomycetidae</taxon>
        <taxon>Pleosporales</taxon>
        <taxon>Lophiostomataceae</taxon>
        <taxon>Lophiostoma</taxon>
    </lineage>
</organism>
<dbReference type="AlphaFoldDB" id="A0A6A6T4I1"/>
<feature type="domain" description="Acyl-CoA thioesterase-like N-terminal HotDog" evidence="1">
    <location>
        <begin position="28"/>
        <end position="116"/>
    </location>
</feature>